<dbReference type="KEGG" id="hprf:HLPR_14990"/>
<dbReference type="RefSeq" id="WP_338534835.1">
    <property type="nucleotide sequence ID" value="NZ_AP028654.1"/>
</dbReference>
<dbReference type="Proteomes" id="UP001321786">
    <property type="component" value="Chromosome"/>
</dbReference>
<dbReference type="EMBL" id="AP028654">
    <property type="protein sequence ID" value="BEP29168.1"/>
    <property type="molecule type" value="Genomic_DNA"/>
</dbReference>
<evidence type="ECO:0000313" key="2">
    <source>
        <dbReference type="Proteomes" id="UP001321786"/>
    </source>
</evidence>
<sequence length="422" mass="50633">MVDFLAVLLIVLFCFVVYIYIKKIAYNNSSENKLKEIITNFDSKNDSKMHNFIKKLKNINYSDNDGILIIEWIISCNLEKKYDDVDFTILFNEVLLDKSLLYLKYLKENYDKISYKYRSLVLDYISWFRTNENYKFFINSLTNDFDKLNRIPLTHLKEKPIFSEIIFPKLLPFIFSEKSAQILDLMNQYLEKKLLYIDKDQIYKEQLLKKWTQLEKTSLEFSFKEYKNRIKVENELLILIDIFAYLYDEEIILLLKEKTKSSNENIKTHALISLIMLGNEEEGVYYVFENLSEKIECRTFLFEKLKQINRNELFPVKYYTQKFFSEGDIYRKIKADYNLNNLVLTSEKNIAGNLKIYYYKFNYFEENSISKWYVAVSGPFLTSEKPQITGLGLTNYKLIEYSENLTNVFKDDINRWTMNYNS</sequence>
<reference evidence="1 2" key="1">
    <citation type="submission" date="2023-08" db="EMBL/GenBank/DDBJ databases">
        <title>Helicovermis profunda gen. nov., sp. nov., a novel mesophilic, fermentative bacterium within the Bacillota from a deep-sea hydrothermal vent chimney.</title>
        <authorList>
            <person name="Miyazaki U."/>
            <person name="Mizutani D."/>
            <person name="Hashimoto Y."/>
            <person name="Tame A."/>
            <person name="Sawayama S."/>
            <person name="Miyazaki J."/>
            <person name="Takai K."/>
            <person name="Nakagawa S."/>
        </authorList>
    </citation>
    <scope>NUCLEOTIDE SEQUENCE [LARGE SCALE GENOMIC DNA]</scope>
    <source>
        <strain evidence="1 2">S502</strain>
    </source>
</reference>
<keyword evidence="2" id="KW-1185">Reference proteome</keyword>
<protein>
    <submittedName>
        <fullName evidence="1">Uncharacterized protein</fullName>
    </submittedName>
</protein>
<evidence type="ECO:0000313" key="1">
    <source>
        <dbReference type="EMBL" id="BEP29168.1"/>
    </source>
</evidence>
<dbReference type="AlphaFoldDB" id="A0AAU9E440"/>
<proteinExistence type="predicted"/>
<organism evidence="1 2">
    <name type="scientific">Helicovermis profundi</name>
    <dbReference type="NCBI Taxonomy" id="3065157"/>
    <lineage>
        <taxon>Bacteria</taxon>
        <taxon>Bacillati</taxon>
        <taxon>Bacillota</taxon>
        <taxon>Clostridia</taxon>
        <taxon>Helicovermis</taxon>
    </lineage>
</organism>
<accession>A0AAU9E440</accession>
<gene>
    <name evidence="1" type="ORF">HLPR_14990</name>
</gene>
<name>A0AAU9E440_9FIRM</name>